<dbReference type="GO" id="GO:0004722">
    <property type="term" value="F:protein serine/threonine phosphatase activity"/>
    <property type="evidence" value="ECO:0007669"/>
    <property type="project" value="InterPro"/>
</dbReference>
<dbReference type="Gene3D" id="1.10.510.10">
    <property type="entry name" value="Transferase(Phosphotransferase) domain 1"/>
    <property type="match status" value="1"/>
</dbReference>
<keyword evidence="1 3" id="KW-0547">Nucleotide-binding</keyword>
<dbReference type="SUPFAM" id="SSF81606">
    <property type="entry name" value="PP2C-like"/>
    <property type="match status" value="1"/>
</dbReference>
<dbReference type="PROSITE" id="PS00108">
    <property type="entry name" value="PROTEIN_KINASE_ST"/>
    <property type="match status" value="1"/>
</dbReference>
<sequence length="922" mass="100834">MMILAPLLLMQAIGSTAFLSPPSPHINQLHTLRMGIIDNLVTSNKGGAELSSYNTLEILDRIGAGGYGVVHRTKLVPKNNDSSQKNCIAKRAWTLEELQNKNTDNKMPDKELKERSERCKYCLNVEKHCLEKLNQNDTDQDNSRYVPKLLGEYPDNEGNGDWLVFDLVDSTNGGTGEPAKTLEDVLELDWIDQHEQDDADPSHHHHLYMLQKELSMGEESTFADVLDETLVQLFRTVSHVNGANIVHRDIKPGNLLVTSDGFVLIDFGSAADLDPPSKKSVGSAFSSIIGRGGGRVGMDDGRVALSPIYSAPETYIKLLYAPVNFDSFSTALVFCQLLFNLLDERSDASFRGQLEDVDYDLDSWLQREINAELRPTGIEDAMKYLSSRPGLWSVLRAMLHHDPERRLSTSDALGKVNAVLASVEADDSTIVGNEVDGDFFVGLLESFDLCGLPDDGTSIGVPMEEGETEASSVAELALVTPYPLHYIATFSRSKSLGLILSEVDPDGKYEDELGEEDDKIWKDSTSNAQPGEVYIRGVVEGSQADMMDIFEVGDRVMGVGEFPFFAEGFDTVVEMLQRQPKYAKSVTLHFDRQSRGRLHAYETAPPHSAKVVGQGAWSACGRRKYQEDRFVLQEIQDGKNAALLAGVFDGHGGDAASKTLAQLLPSLFSVELAGKVTDGKDKVTSEDLRNAMESAYDIACRTYRDGCDELETCVADYDPREGIILASMGANDVIAGSTATMAVLSVSEDGADELSVLNCGDSRTLAIGKPRGGSSKGSVVHFSTRDHAPSCEVEIERLSRGKDKGFSQPMCRMGRWRIKVGDFTYGLARSLEGSFTTSKGIVSDPDVSAVNLTDMIAEREQACIIIATDGLFEVIDNEECGRYVVKCREEGLEASLAAKQLTKLAIDKGSPDNVSVVVVYID</sequence>
<dbReference type="Pfam" id="PF00069">
    <property type="entry name" value="Pkinase"/>
    <property type="match status" value="1"/>
</dbReference>
<dbReference type="InterPro" id="IPR036457">
    <property type="entry name" value="PPM-type-like_dom_sf"/>
</dbReference>
<keyword evidence="4" id="KW-0732">Signal</keyword>
<dbReference type="InterPro" id="IPR008271">
    <property type="entry name" value="Ser/Thr_kinase_AS"/>
</dbReference>
<gene>
    <name evidence="7" type="ORF">SMAR0320_LOCUS13674</name>
</gene>
<feature type="signal peptide" evidence="4">
    <location>
        <begin position="1"/>
        <end position="17"/>
    </location>
</feature>
<dbReference type="SMART" id="SM00332">
    <property type="entry name" value="PP2Cc"/>
    <property type="match status" value="1"/>
</dbReference>
<organism evidence="7">
    <name type="scientific">Skeletonema marinoi</name>
    <dbReference type="NCBI Taxonomy" id="267567"/>
    <lineage>
        <taxon>Eukaryota</taxon>
        <taxon>Sar</taxon>
        <taxon>Stramenopiles</taxon>
        <taxon>Ochrophyta</taxon>
        <taxon>Bacillariophyta</taxon>
        <taxon>Coscinodiscophyceae</taxon>
        <taxon>Thalassiosirophycidae</taxon>
        <taxon>Thalassiosirales</taxon>
        <taxon>Skeletonemataceae</taxon>
        <taxon>Skeletonema</taxon>
        <taxon>Skeletonema marinoi-dohrnii complex</taxon>
    </lineage>
</organism>
<evidence type="ECO:0008006" key="8">
    <source>
        <dbReference type="Google" id="ProtNLM"/>
    </source>
</evidence>
<evidence type="ECO:0000256" key="2">
    <source>
        <dbReference type="ARBA" id="ARBA00022840"/>
    </source>
</evidence>
<dbReference type="GO" id="GO:0005524">
    <property type="term" value="F:ATP binding"/>
    <property type="evidence" value="ECO:0007669"/>
    <property type="project" value="UniProtKB-UniRule"/>
</dbReference>
<dbReference type="InterPro" id="IPR011009">
    <property type="entry name" value="Kinase-like_dom_sf"/>
</dbReference>
<dbReference type="EMBL" id="HBGZ01019077">
    <property type="protein sequence ID" value="CAD9610733.1"/>
    <property type="molecule type" value="Transcribed_RNA"/>
</dbReference>
<evidence type="ECO:0000313" key="7">
    <source>
        <dbReference type="EMBL" id="CAD9610733.1"/>
    </source>
</evidence>
<dbReference type="PROSITE" id="PS00107">
    <property type="entry name" value="PROTEIN_KINASE_ATP"/>
    <property type="match status" value="1"/>
</dbReference>
<feature type="binding site" evidence="3">
    <location>
        <position position="90"/>
    </location>
    <ligand>
        <name>ATP</name>
        <dbReference type="ChEBI" id="CHEBI:30616"/>
    </ligand>
</feature>
<dbReference type="PROSITE" id="PS51746">
    <property type="entry name" value="PPM_2"/>
    <property type="match status" value="1"/>
</dbReference>
<dbReference type="SMART" id="SM00220">
    <property type="entry name" value="S_TKc"/>
    <property type="match status" value="1"/>
</dbReference>
<dbReference type="Gene3D" id="3.60.40.10">
    <property type="entry name" value="PPM-type phosphatase domain"/>
    <property type="match status" value="1"/>
</dbReference>
<feature type="chain" id="PRO_5031001590" description="Protein-serine/threonine phosphatase" evidence="4">
    <location>
        <begin position="18"/>
        <end position="922"/>
    </location>
</feature>
<reference evidence="7" key="1">
    <citation type="submission" date="2021-01" db="EMBL/GenBank/DDBJ databases">
        <authorList>
            <person name="Corre E."/>
            <person name="Pelletier E."/>
            <person name="Niang G."/>
            <person name="Scheremetjew M."/>
            <person name="Finn R."/>
            <person name="Kale V."/>
            <person name="Holt S."/>
            <person name="Cochrane G."/>
            <person name="Meng A."/>
            <person name="Brown T."/>
            <person name="Cohen L."/>
        </authorList>
    </citation>
    <scope>NUCLEOTIDE SEQUENCE</scope>
    <source>
        <strain evidence="7">SM1012Den-03</strain>
    </source>
</reference>
<proteinExistence type="predicted"/>
<evidence type="ECO:0000256" key="4">
    <source>
        <dbReference type="SAM" id="SignalP"/>
    </source>
</evidence>
<dbReference type="InterPro" id="IPR036034">
    <property type="entry name" value="PDZ_sf"/>
</dbReference>
<evidence type="ECO:0000256" key="3">
    <source>
        <dbReference type="PROSITE-ProRule" id="PRU10141"/>
    </source>
</evidence>
<feature type="domain" description="PPM-type phosphatase" evidence="6">
    <location>
        <begin position="613"/>
        <end position="921"/>
    </location>
</feature>
<accession>A0A7S2LME1</accession>
<dbReference type="InterPro" id="IPR015655">
    <property type="entry name" value="PP2C"/>
</dbReference>
<evidence type="ECO:0000256" key="1">
    <source>
        <dbReference type="ARBA" id="ARBA00022741"/>
    </source>
</evidence>
<evidence type="ECO:0000259" key="5">
    <source>
        <dbReference type="PROSITE" id="PS50011"/>
    </source>
</evidence>
<dbReference type="SUPFAM" id="SSF50156">
    <property type="entry name" value="PDZ domain-like"/>
    <property type="match status" value="1"/>
</dbReference>
<dbReference type="GO" id="GO:0004672">
    <property type="term" value="F:protein kinase activity"/>
    <property type="evidence" value="ECO:0007669"/>
    <property type="project" value="InterPro"/>
</dbReference>
<dbReference type="SUPFAM" id="SSF56112">
    <property type="entry name" value="Protein kinase-like (PK-like)"/>
    <property type="match status" value="1"/>
</dbReference>
<dbReference type="CDD" id="cd00143">
    <property type="entry name" value="PP2Cc"/>
    <property type="match status" value="1"/>
</dbReference>
<feature type="domain" description="Protein kinase" evidence="5">
    <location>
        <begin position="56"/>
        <end position="420"/>
    </location>
</feature>
<dbReference type="AlphaFoldDB" id="A0A7S2LME1"/>
<evidence type="ECO:0000259" key="6">
    <source>
        <dbReference type="PROSITE" id="PS51746"/>
    </source>
</evidence>
<keyword evidence="2 3" id="KW-0067">ATP-binding</keyword>
<protein>
    <recommendedName>
        <fullName evidence="8">Protein-serine/threonine phosphatase</fullName>
    </recommendedName>
</protein>
<dbReference type="PANTHER" id="PTHR47992">
    <property type="entry name" value="PROTEIN PHOSPHATASE"/>
    <property type="match status" value="1"/>
</dbReference>
<dbReference type="PROSITE" id="PS50011">
    <property type="entry name" value="PROTEIN_KINASE_DOM"/>
    <property type="match status" value="1"/>
</dbReference>
<dbReference type="InterPro" id="IPR000719">
    <property type="entry name" value="Prot_kinase_dom"/>
</dbReference>
<dbReference type="InterPro" id="IPR017441">
    <property type="entry name" value="Protein_kinase_ATP_BS"/>
</dbReference>
<dbReference type="InterPro" id="IPR001932">
    <property type="entry name" value="PPM-type_phosphatase-like_dom"/>
</dbReference>
<dbReference type="Pfam" id="PF00481">
    <property type="entry name" value="PP2C"/>
    <property type="match status" value="1"/>
</dbReference>
<name>A0A7S2LME1_9STRA</name>